<proteinExistence type="predicted"/>
<sequence>MAARVRCCITRSHERNANARWRMQIDVYTCGLTCAFIINKPHKAIDEYLSM</sequence>
<dbReference type="EMBL" id="LSCR01000015">
    <property type="protein sequence ID" value="KXB34413.1"/>
    <property type="molecule type" value="Genomic_DNA"/>
</dbReference>
<reference evidence="2" key="1">
    <citation type="submission" date="2016-01" db="EMBL/GenBank/DDBJ databases">
        <authorList>
            <person name="Mitreva M."/>
            <person name="Pepin K.H."/>
            <person name="Mihindukulasuriya K.A."/>
            <person name="Fulton R."/>
            <person name="Fronick C."/>
            <person name="O'Laughlin M."/>
            <person name="Miner T."/>
            <person name="Herter B."/>
            <person name="Rosa B.A."/>
            <person name="Cordes M."/>
            <person name="Tomlinson C."/>
            <person name="Wollam A."/>
            <person name="Palsikar V.B."/>
            <person name="Mardis E.R."/>
            <person name="Wilson R.K."/>
        </authorList>
    </citation>
    <scope>NUCLEOTIDE SEQUENCE [LARGE SCALE GENOMIC DNA]</scope>
    <source>
        <strain evidence="2">DNF00019</strain>
    </source>
</reference>
<evidence type="ECO:0000313" key="1">
    <source>
        <dbReference type="EMBL" id="KXB34413.1"/>
    </source>
</evidence>
<keyword evidence="2" id="KW-1185">Reference proteome</keyword>
<comment type="caution">
    <text evidence="1">The sequence shown here is derived from an EMBL/GenBank/DDBJ whole genome shotgun (WGS) entry which is preliminary data.</text>
</comment>
<evidence type="ECO:0000313" key="2">
    <source>
        <dbReference type="Proteomes" id="UP000070675"/>
    </source>
</evidence>
<dbReference type="Proteomes" id="UP000070675">
    <property type="component" value="Unassembled WGS sequence"/>
</dbReference>
<accession>A0A133XU02</accession>
<protein>
    <submittedName>
        <fullName evidence="1">Uncharacterized protein</fullName>
    </submittedName>
</protein>
<gene>
    <name evidence="1" type="ORF">HMPREF3192_00852</name>
</gene>
<dbReference type="PATRIC" id="fig|1393034.3.peg.822"/>
<name>A0A133XU02_9ACTN</name>
<organism evidence="1 2">
    <name type="scientific">Atopobium deltae</name>
    <dbReference type="NCBI Taxonomy" id="1393034"/>
    <lineage>
        <taxon>Bacteria</taxon>
        <taxon>Bacillati</taxon>
        <taxon>Actinomycetota</taxon>
        <taxon>Coriobacteriia</taxon>
        <taxon>Coriobacteriales</taxon>
        <taxon>Atopobiaceae</taxon>
        <taxon>Atopobium</taxon>
    </lineage>
</organism>
<dbReference type="AlphaFoldDB" id="A0A133XU02"/>